<reference evidence="1 2" key="2">
    <citation type="journal article" date="2022" name="Mol. Ecol. Resour.">
        <title>The genomes of chicory, endive, great burdock and yacon provide insights into Asteraceae paleo-polyploidization history and plant inulin production.</title>
        <authorList>
            <person name="Fan W."/>
            <person name="Wang S."/>
            <person name="Wang H."/>
            <person name="Wang A."/>
            <person name="Jiang F."/>
            <person name="Liu H."/>
            <person name="Zhao H."/>
            <person name="Xu D."/>
            <person name="Zhang Y."/>
        </authorList>
    </citation>
    <scope>NUCLEOTIDE SEQUENCE [LARGE SCALE GENOMIC DNA]</scope>
    <source>
        <strain evidence="2">cv. Niubang</strain>
    </source>
</reference>
<dbReference type="EMBL" id="CM042062">
    <property type="protein sequence ID" value="KAI3669325.1"/>
    <property type="molecule type" value="Genomic_DNA"/>
</dbReference>
<organism evidence="1 2">
    <name type="scientific">Arctium lappa</name>
    <name type="common">Greater burdock</name>
    <name type="synonym">Lappa major</name>
    <dbReference type="NCBI Taxonomy" id="4217"/>
    <lineage>
        <taxon>Eukaryota</taxon>
        <taxon>Viridiplantae</taxon>
        <taxon>Streptophyta</taxon>
        <taxon>Embryophyta</taxon>
        <taxon>Tracheophyta</taxon>
        <taxon>Spermatophyta</taxon>
        <taxon>Magnoliopsida</taxon>
        <taxon>eudicotyledons</taxon>
        <taxon>Gunneridae</taxon>
        <taxon>Pentapetalae</taxon>
        <taxon>asterids</taxon>
        <taxon>campanulids</taxon>
        <taxon>Asterales</taxon>
        <taxon>Asteraceae</taxon>
        <taxon>Carduoideae</taxon>
        <taxon>Cardueae</taxon>
        <taxon>Arctiinae</taxon>
        <taxon>Arctium</taxon>
    </lineage>
</organism>
<accession>A0ACB8XMT2</accession>
<sequence length="1320" mass="152295">MSRDLLSMGSKSKPPVLQADEYPQWMIRMINFFNNQDKKLMDSILNGPHFPHVTVARIPATGNNPEIPERIVARNPIQYSDTDRELVERDATALKYLIMAIPNDIFNRVDSRESAKDIWDELEKQFMGSAKSVKTERNQSINTYEGFKAKEGESLREAYDRYNIILNDLRRNGVQKSESEINFKFIKNLQPEWDVYTIQMQINKDMDEEKLNDLFCALNQHEDKIKEQASMNKELLQLKDKQKKVEDSLALIAQDKGKTVKSSSGLGKSLKKKALITSMVNSLDSSENDVSDDSDDELNEFAEKLALLTSSFHKRFGRKKFYNKPKFDSYKYCKHKDRFEEKKEKEERKEEKKEEKEKSDKCFNCGKPSHFIKDCPEKRVKNYEYYKKKAQLAKALEKGTALKAEDEIWLGYSDDDEETEVAKANLTQVHYNLMAHLNDESDSEVNSHSNFSNNSEFLNDDDEAMNLISKLNELKSKFLKLKKDFKQQRSTIQGHQDQAYIFKILAEEKEEEKYVLKLDIIKLQTRISEQQKEIMSLKEKNFDLTIQYDIVLKDRTEAYTKIKELEDLNYKRGQTEQTLKILTNNQKDTRFYKAKPEKEETVEEKTEIETELETQYFKSVKFSYDELNTSYKSNKDSFVEYENIFKEKSESSRSNSNSNNSDSENSEIVLTCSILEDKNESVISDKSNSVCTSNFSDLEYQQALDKIEVLQRQISFLNNTIVELEEIRSLESQIFKLSKGKKVIVDKDIPISVIKCESSSESEYLSVPSVNISKSVSISDETVKKDCLEQKKTVVEKTVNEMDKCQCSRACHIWIIDSGASRHMTAHKHLLFDYVDHYAGTVSFGNEMKGYVRGYGTIKNSLITISKVLYVEGLAYNLFSISQFAEKKCKIEFDADFCYIKDQSGAELIKAGRMGLLYSVHFPTLKASKTVCLISKTSTEESWLWHRRLSHQYFRDLNKLRTQQLVTGLPELKIEQDILCSACAKGKMKRSSHKLKMLSNCNKCLELIHMDLCGPIRTQSINGKKYILVMVDEFSRYTWLEFLREKSEAPDLIIKFIKKIQVLMQSPVKQLRSDNGTEFKNATLQTFLESVGISHNFSVVMTPQQNGVVERKNRTLVEAARTMLAYSELPMFLWAEAVATACFTQNRTIINKRFNKTSYELINGRKPNVKFLRVFGCRCYVLNDRENLSKFQPKADEGIFIGYSLQSKAYRVYNTRTKTVIESANVTFDERHTRTSEQNSSELESKEKDKASTSSSVEPASKQTEISKSLTDSDLDLLFYDAFDEFQNIQDQNDIPITDTSNTTADISGPFEDNGEASTS</sequence>
<protein>
    <submittedName>
        <fullName evidence="1">Uncharacterized protein</fullName>
    </submittedName>
</protein>
<keyword evidence="2" id="KW-1185">Reference proteome</keyword>
<gene>
    <name evidence="1" type="ORF">L6452_40557</name>
</gene>
<name>A0ACB8XMT2_ARCLA</name>
<proteinExistence type="predicted"/>
<dbReference type="Proteomes" id="UP001055879">
    <property type="component" value="Linkage Group LG16"/>
</dbReference>
<evidence type="ECO:0000313" key="1">
    <source>
        <dbReference type="EMBL" id="KAI3669325.1"/>
    </source>
</evidence>
<comment type="caution">
    <text evidence="1">The sequence shown here is derived from an EMBL/GenBank/DDBJ whole genome shotgun (WGS) entry which is preliminary data.</text>
</comment>
<evidence type="ECO:0000313" key="2">
    <source>
        <dbReference type="Proteomes" id="UP001055879"/>
    </source>
</evidence>
<reference evidence="2" key="1">
    <citation type="journal article" date="2022" name="Mol. Ecol. Resour.">
        <title>The genomes of chicory, endive, great burdock and yacon provide insights into Asteraceae palaeo-polyploidization history and plant inulin production.</title>
        <authorList>
            <person name="Fan W."/>
            <person name="Wang S."/>
            <person name="Wang H."/>
            <person name="Wang A."/>
            <person name="Jiang F."/>
            <person name="Liu H."/>
            <person name="Zhao H."/>
            <person name="Xu D."/>
            <person name="Zhang Y."/>
        </authorList>
    </citation>
    <scope>NUCLEOTIDE SEQUENCE [LARGE SCALE GENOMIC DNA]</scope>
    <source>
        <strain evidence="2">cv. Niubang</strain>
    </source>
</reference>